<feature type="transmembrane region" description="Helical" evidence="1">
    <location>
        <begin position="209"/>
        <end position="238"/>
    </location>
</feature>
<name>A5DD60_PICGU</name>
<proteinExistence type="predicted"/>
<dbReference type="InParanoid" id="A5DD60"/>
<keyword evidence="1" id="KW-1133">Transmembrane helix</keyword>
<feature type="transmembrane region" description="Helical" evidence="1">
    <location>
        <begin position="174"/>
        <end position="197"/>
    </location>
</feature>
<dbReference type="OrthoDB" id="4027157at2759"/>
<dbReference type="EMBL" id="CH408156">
    <property type="protein sequence ID" value="EDK37113.2"/>
    <property type="molecule type" value="Genomic_DNA"/>
</dbReference>
<dbReference type="AlphaFoldDB" id="A5DD60"/>
<evidence type="ECO:0000313" key="3">
    <source>
        <dbReference type="Proteomes" id="UP000001997"/>
    </source>
</evidence>
<feature type="transmembrane region" description="Helical" evidence="1">
    <location>
        <begin position="318"/>
        <end position="336"/>
    </location>
</feature>
<dbReference type="HOGENOM" id="CLU_708069_0_0_1"/>
<dbReference type="KEGG" id="pgu:PGUG_01211"/>
<keyword evidence="1" id="KW-0812">Transmembrane</keyword>
<dbReference type="VEuPathDB" id="FungiDB:PGUG_01211"/>
<feature type="transmembrane region" description="Helical" evidence="1">
    <location>
        <begin position="250"/>
        <end position="272"/>
    </location>
</feature>
<reference evidence="2 3" key="1">
    <citation type="journal article" date="2009" name="Nature">
        <title>Evolution of pathogenicity and sexual reproduction in eight Candida genomes.</title>
        <authorList>
            <person name="Butler G."/>
            <person name="Rasmussen M.D."/>
            <person name="Lin M.F."/>
            <person name="Santos M.A."/>
            <person name="Sakthikumar S."/>
            <person name="Munro C.A."/>
            <person name="Rheinbay E."/>
            <person name="Grabherr M."/>
            <person name="Forche A."/>
            <person name="Reedy J.L."/>
            <person name="Agrafioti I."/>
            <person name="Arnaud M.B."/>
            <person name="Bates S."/>
            <person name="Brown A.J."/>
            <person name="Brunke S."/>
            <person name="Costanzo M.C."/>
            <person name="Fitzpatrick D.A."/>
            <person name="de Groot P.W."/>
            <person name="Harris D."/>
            <person name="Hoyer L.L."/>
            <person name="Hube B."/>
            <person name="Klis F.M."/>
            <person name="Kodira C."/>
            <person name="Lennard N."/>
            <person name="Logue M.E."/>
            <person name="Martin R."/>
            <person name="Neiman A.M."/>
            <person name="Nikolaou E."/>
            <person name="Quail M.A."/>
            <person name="Quinn J."/>
            <person name="Santos M.C."/>
            <person name="Schmitzberger F.F."/>
            <person name="Sherlock G."/>
            <person name="Shah P."/>
            <person name="Silverstein K.A."/>
            <person name="Skrzypek M.S."/>
            <person name="Soll D."/>
            <person name="Staggs R."/>
            <person name="Stansfield I."/>
            <person name="Stumpf M.P."/>
            <person name="Sudbery P.E."/>
            <person name="Srikantha T."/>
            <person name="Zeng Q."/>
            <person name="Berman J."/>
            <person name="Berriman M."/>
            <person name="Heitman J."/>
            <person name="Gow N.A."/>
            <person name="Lorenz M.C."/>
            <person name="Birren B.W."/>
            <person name="Kellis M."/>
            <person name="Cuomo C.A."/>
        </authorList>
    </citation>
    <scope>NUCLEOTIDE SEQUENCE [LARGE SCALE GENOMIC DNA]</scope>
    <source>
        <strain evidence="3">ATCC 6260 / CBS 566 / DSM 6381 / JCM 1539 / NBRC 10279 / NRRL Y-324</strain>
    </source>
</reference>
<organism evidence="2 3">
    <name type="scientific">Meyerozyma guilliermondii (strain ATCC 6260 / CBS 566 / DSM 6381 / JCM 1539 / NBRC 10279 / NRRL Y-324)</name>
    <name type="common">Yeast</name>
    <name type="synonym">Candida guilliermondii</name>
    <dbReference type="NCBI Taxonomy" id="294746"/>
    <lineage>
        <taxon>Eukaryota</taxon>
        <taxon>Fungi</taxon>
        <taxon>Dikarya</taxon>
        <taxon>Ascomycota</taxon>
        <taxon>Saccharomycotina</taxon>
        <taxon>Pichiomycetes</taxon>
        <taxon>Debaryomycetaceae</taxon>
        <taxon>Meyerozyma</taxon>
    </lineage>
</organism>
<feature type="transmembrane region" description="Helical" evidence="1">
    <location>
        <begin position="135"/>
        <end position="154"/>
    </location>
</feature>
<dbReference type="Proteomes" id="UP000001997">
    <property type="component" value="Unassembled WGS sequence"/>
</dbReference>
<keyword evidence="3" id="KW-1185">Reference proteome</keyword>
<dbReference type="eggNOG" id="ENOG502RQET">
    <property type="taxonomic scope" value="Eukaryota"/>
</dbReference>
<gene>
    <name evidence="2" type="ORF">PGUG_01211</name>
</gene>
<sequence length="390" mass="45796">MFVNSSAANGRNAPSEKCQNLTHPVSKFSELKKKPLSHLTNYARIYLFVMSVNLRLDFRINGDTKFIVYKDMNPNFDALYQNENQNFSSYSSEEYNGLLHAAVTQVNFTEFHTVKRLPRFERIEKHSHYYQKRKLQVSLPVYLIALTMLVFFYVKKRQAYRYLFKFSKMSKIIYAYFTVKLLFSLAYFGFLIAVYEFGYEKIRSPWSFFIYTVMRTCLSIAPYMLLALFSCGYGITYFDIWSERYNLRKAISMTGLFSFPAVTSIIEEYWYMTDDGYHFSPFVEGQTVLVRTAAFAVLVLSSYHTFKDTEVYPLVKKSGAIVALVYFLKSLVVFPAPEDVYRFFMHLFLPDEYYGIRVPDIVELVALPALMYIWRDIDGDYEVEDVESKT</sequence>
<keyword evidence="1" id="KW-0472">Membrane</keyword>
<protein>
    <submittedName>
        <fullName evidence="2">Uncharacterized protein</fullName>
    </submittedName>
</protein>
<evidence type="ECO:0000256" key="1">
    <source>
        <dbReference type="SAM" id="Phobius"/>
    </source>
</evidence>
<dbReference type="RefSeq" id="XP_001485540.2">
    <property type="nucleotide sequence ID" value="XM_001485490.1"/>
</dbReference>
<dbReference type="GeneID" id="5128232"/>
<accession>A5DD60</accession>
<evidence type="ECO:0000313" key="2">
    <source>
        <dbReference type="EMBL" id="EDK37113.2"/>
    </source>
</evidence>
<feature type="transmembrane region" description="Helical" evidence="1">
    <location>
        <begin position="288"/>
        <end position="306"/>
    </location>
</feature>